<gene>
    <name evidence="1" type="ORF">ALC56_03945</name>
</gene>
<keyword evidence="2" id="KW-1185">Reference proteome</keyword>
<dbReference type="EMBL" id="KQ981442">
    <property type="protein sequence ID" value="KYN41644.1"/>
    <property type="molecule type" value="Genomic_DNA"/>
</dbReference>
<reference evidence="1 2" key="1">
    <citation type="submission" date="2016-03" db="EMBL/GenBank/DDBJ databases">
        <title>Trachymyrmex septentrionalis WGS genome.</title>
        <authorList>
            <person name="Nygaard S."/>
            <person name="Hu H."/>
            <person name="Boomsma J."/>
            <person name="Zhang G."/>
        </authorList>
    </citation>
    <scope>NUCLEOTIDE SEQUENCE [LARGE SCALE GENOMIC DNA]</scope>
    <source>
        <strain evidence="1">Tsep2-gDNA-1</strain>
        <tissue evidence="1">Whole body</tissue>
    </source>
</reference>
<organism evidence="1 2">
    <name type="scientific">Trachymyrmex septentrionalis</name>
    <dbReference type="NCBI Taxonomy" id="34720"/>
    <lineage>
        <taxon>Eukaryota</taxon>
        <taxon>Metazoa</taxon>
        <taxon>Ecdysozoa</taxon>
        <taxon>Arthropoda</taxon>
        <taxon>Hexapoda</taxon>
        <taxon>Insecta</taxon>
        <taxon>Pterygota</taxon>
        <taxon>Neoptera</taxon>
        <taxon>Endopterygota</taxon>
        <taxon>Hymenoptera</taxon>
        <taxon>Apocrita</taxon>
        <taxon>Aculeata</taxon>
        <taxon>Formicoidea</taxon>
        <taxon>Formicidae</taxon>
        <taxon>Myrmicinae</taxon>
        <taxon>Trachymyrmex</taxon>
    </lineage>
</organism>
<sequence length="90" mass="9822">MYSSRSSRNKNPPGATIRAISMASRTHDEFDVVGENALVELFEAKKSSWNSCAATAECDQVRFNVAELVSLRVSLPLFSGAGEDGKWGRL</sequence>
<evidence type="ECO:0000313" key="2">
    <source>
        <dbReference type="Proteomes" id="UP000078541"/>
    </source>
</evidence>
<proteinExistence type="predicted"/>
<name>A0A151JYV7_9HYME</name>
<dbReference type="Proteomes" id="UP000078541">
    <property type="component" value="Unassembled WGS sequence"/>
</dbReference>
<protein>
    <submittedName>
        <fullName evidence="1">Uncharacterized protein</fullName>
    </submittedName>
</protein>
<dbReference type="AlphaFoldDB" id="A0A151JYV7"/>
<accession>A0A151JYV7</accession>
<evidence type="ECO:0000313" key="1">
    <source>
        <dbReference type="EMBL" id="KYN41644.1"/>
    </source>
</evidence>